<evidence type="ECO:0000256" key="5">
    <source>
        <dbReference type="ARBA" id="ARBA00023043"/>
    </source>
</evidence>
<evidence type="ECO:0000256" key="3">
    <source>
        <dbReference type="ARBA" id="ARBA00022786"/>
    </source>
</evidence>
<dbReference type="AlphaFoldDB" id="A0A6A0HAR6"/>
<sequence>MQFKDQVLTVPCLLQRFLDERPGSQRHLLVRDLTNGTTPLIIAAKNGHLDCVAYLVDKCKANIEQVGSIVFDGETIDGAPALWVAAAAGHLHIVAFLLGRNANVNATTKSNSTPLRAACYDGHLDIVKHLVDNNADIEIANRHGHTCLMIACYKGHLDIAQYLVSLGADVNRKSVKGNTALHDCAESGSLQIMKLLLDNNAKIDVDSYGENLNKLYVFSIGAVLSTCQSCLVHLPELPCPLARAALSSCQSCLVHLPELSCPLLLRAGMTPLLAAAVTGHGHIVKYLISRADLVQTRQKIDALELLGATYVDKKRDLHKAKKLWLEALVERCRSGQVLQKSSLPCHAAYNHAVEVTTSEQLEELSSDPDAMRMQALLVRERVLGPAHPDTSYYIRYRGAVYADSGNFSRCTTLWMYALDMQQKILEALSPMTQSSFVSFTELFAFMLNDGPRSRAALIENFEDMLLVLEKAIDEVEKGLQYFARPYIVSRNVQKTRIQLKCNPSNILSNSSRNVDNLQSSADAANTSPILPGHRYMASSVDKDGTHLRRTVMVTLQIIYLATKLYPNMTKEHHQKLHEVVYRLVKLDPRTSNNYSLLHMACSTETMATVGRHPVGIFPNREVVEILLKVGADTMSLDNNMNTPLHVLAQTRCPQSIFKLLLAYGAHYDVANKDGDTFEHIRNLNEKNVKHDEGFINPVPHVSLKCLAARAIKKYEVSLPFPLHSRIEKFIDMHSSY</sequence>
<keyword evidence="4" id="KW-0802">TPR repeat</keyword>
<dbReference type="PANTHER" id="PTHR24173">
    <property type="entry name" value="ANKYRIN REPEAT CONTAINING"/>
    <property type="match status" value="1"/>
</dbReference>
<dbReference type="FunFam" id="1.25.40.10:FF:000104">
    <property type="entry name" value="Fem-1 homolog c (C.elegans)"/>
    <property type="match status" value="1"/>
</dbReference>
<protein>
    <submittedName>
        <fullName evidence="8">Uncharacterized protein</fullName>
    </submittedName>
</protein>
<dbReference type="OrthoDB" id="4429489at2759"/>
<evidence type="ECO:0000256" key="1">
    <source>
        <dbReference type="ARBA" id="ARBA00004906"/>
    </source>
</evidence>
<comment type="pathway">
    <text evidence="1">Protein modification; protein ubiquitination.</text>
</comment>
<feature type="repeat" description="ANK" evidence="7">
    <location>
        <begin position="35"/>
        <end position="58"/>
    </location>
</feature>
<reference evidence="8" key="2">
    <citation type="journal article" date="2018" name="Environ. Sci. Technol.">
        <title>The Toxicogenome of Hyalella azteca: A Model for Sediment Ecotoxicology and Evolutionary Toxicology.</title>
        <authorList>
            <person name="Poynton H.C."/>
            <person name="Hasenbein S."/>
            <person name="Benoit J.B."/>
            <person name="Sepulveda M.S."/>
            <person name="Poelchau M.F."/>
            <person name="Hughes D.S.T."/>
            <person name="Murali S.C."/>
            <person name="Chen S."/>
            <person name="Glastad K.M."/>
            <person name="Goodisman M.A.D."/>
            <person name="Werren J.H."/>
            <person name="Vineis J.H."/>
            <person name="Bowen J.L."/>
            <person name="Friedrich M."/>
            <person name="Jones J."/>
            <person name="Robertson H.M."/>
            <person name="Feyereisen R."/>
            <person name="Mechler-Hickson A."/>
            <person name="Mathers N."/>
            <person name="Lee C.E."/>
            <person name="Colbourne J.K."/>
            <person name="Biales A."/>
            <person name="Johnston J.S."/>
            <person name="Wellborn G.A."/>
            <person name="Rosendale A.J."/>
            <person name="Cridge A.G."/>
            <person name="Munoz-Torres M.C."/>
            <person name="Bain P.A."/>
            <person name="Manny A.R."/>
            <person name="Major K.M."/>
            <person name="Lambert F.N."/>
            <person name="Vulpe C.D."/>
            <person name="Tuck P."/>
            <person name="Blalock B.J."/>
            <person name="Lin Y.Y."/>
            <person name="Smith M.E."/>
            <person name="Ochoa-Acuna H."/>
            <person name="Chen M.M."/>
            <person name="Childers C.P."/>
            <person name="Qu J."/>
            <person name="Dugan S."/>
            <person name="Lee S.L."/>
            <person name="Chao H."/>
            <person name="Dinh H."/>
            <person name="Han Y."/>
            <person name="Doddapaneni H."/>
            <person name="Worley K.C."/>
            <person name="Muzny D.M."/>
            <person name="Gibbs R.A."/>
            <person name="Richards S."/>
        </authorList>
    </citation>
    <scope>NUCLEOTIDE SEQUENCE</scope>
    <source>
        <strain evidence="8">HAZT.00-mixed</strain>
        <tissue evidence="8">Whole organism</tissue>
    </source>
</reference>
<feature type="repeat" description="ANK" evidence="7">
    <location>
        <begin position="639"/>
        <end position="672"/>
    </location>
</feature>
<dbReference type="PANTHER" id="PTHR24173:SF85">
    <property type="entry name" value="PROTEIN FEM-1 HOMOLOG CG6966"/>
    <property type="match status" value="1"/>
</dbReference>
<dbReference type="Gene3D" id="1.25.40.20">
    <property type="entry name" value="Ankyrin repeat-containing domain"/>
    <property type="match status" value="3"/>
</dbReference>
<evidence type="ECO:0000256" key="2">
    <source>
        <dbReference type="ARBA" id="ARBA00022737"/>
    </source>
</evidence>
<dbReference type="Proteomes" id="UP000711488">
    <property type="component" value="Unassembled WGS sequence"/>
</dbReference>
<dbReference type="PRINTS" id="PR01415">
    <property type="entry name" value="ANKYRIN"/>
</dbReference>
<dbReference type="PROSITE" id="PS50297">
    <property type="entry name" value="ANK_REP_REGION"/>
    <property type="match status" value="5"/>
</dbReference>
<name>A0A6A0HAR6_HYAAZ</name>
<comment type="similarity">
    <text evidence="6">Belongs to the fem-1 family.</text>
</comment>
<dbReference type="InterPro" id="IPR036770">
    <property type="entry name" value="Ankyrin_rpt-contain_sf"/>
</dbReference>
<feature type="repeat" description="ANK" evidence="7">
    <location>
        <begin position="143"/>
        <end position="175"/>
    </location>
</feature>
<feature type="repeat" description="ANK" evidence="7">
    <location>
        <begin position="77"/>
        <end position="109"/>
    </location>
</feature>
<evidence type="ECO:0000256" key="4">
    <source>
        <dbReference type="ARBA" id="ARBA00022803"/>
    </source>
</evidence>
<organism evidence="8">
    <name type="scientific">Hyalella azteca</name>
    <name type="common">Amphipod</name>
    <dbReference type="NCBI Taxonomy" id="294128"/>
    <lineage>
        <taxon>Eukaryota</taxon>
        <taxon>Metazoa</taxon>
        <taxon>Ecdysozoa</taxon>
        <taxon>Arthropoda</taxon>
        <taxon>Crustacea</taxon>
        <taxon>Multicrustacea</taxon>
        <taxon>Malacostraca</taxon>
        <taxon>Eumalacostraca</taxon>
        <taxon>Peracarida</taxon>
        <taxon>Amphipoda</taxon>
        <taxon>Senticaudata</taxon>
        <taxon>Talitrida</taxon>
        <taxon>Talitroidea</taxon>
        <taxon>Hyalellidae</taxon>
        <taxon>Hyalella</taxon>
    </lineage>
</organism>
<dbReference type="Pfam" id="PF12796">
    <property type="entry name" value="Ank_2"/>
    <property type="match status" value="1"/>
</dbReference>
<evidence type="ECO:0000313" key="8">
    <source>
        <dbReference type="EMBL" id="KAA0202802.1"/>
    </source>
</evidence>
<gene>
    <name evidence="8" type="ORF">HAZT_HAZT008655</name>
</gene>
<reference evidence="8" key="3">
    <citation type="submission" date="2019-06" db="EMBL/GenBank/DDBJ databases">
        <authorList>
            <person name="Poynton C."/>
            <person name="Hasenbein S."/>
            <person name="Benoit J.B."/>
            <person name="Sepulveda M.S."/>
            <person name="Poelchau M.F."/>
            <person name="Murali S.C."/>
            <person name="Chen S."/>
            <person name="Glastad K.M."/>
            <person name="Werren J.H."/>
            <person name="Vineis J.H."/>
            <person name="Bowen J.L."/>
            <person name="Friedrich M."/>
            <person name="Jones J."/>
            <person name="Robertson H.M."/>
            <person name="Feyereisen R."/>
            <person name="Mechler-Hickson A."/>
            <person name="Mathers N."/>
            <person name="Lee C.E."/>
            <person name="Colbourne J.K."/>
            <person name="Biales A."/>
            <person name="Johnston J.S."/>
            <person name="Wellborn G.A."/>
            <person name="Rosendale A.J."/>
            <person name="Cridge A.G."/>
            <person name="Munoz-Torres M.C."/>
            <person name="Bain P.A."/>
            <person name="Manny A.R."/>
            <person name="Major K.M."/>
            <person name="Lambert F.N."/>
            <person name="Vulpe C.D."/>
            <person name="Tuck P."/>
            <person name="Blalock B.J."/>
            <person name="Lin Y.-Y."/>
            <person name="Smith M.E."/>
            <person name="Ochoa-Acuna H."/>
            <person name="Chen M.-J.M."/>
            <person name="Childers C.P."/>
            <person name="Qu J."/>
            <person name="Dugan S."/>
            <person name="Lee S.L."/>
            <person name="Chao H."/>
            <person name="Dinh H."/>
            <person name="Han Y."/>
            <person name="Doddapaneni H."/>
            <person name="Worley K.C."/>
            <person name="Muzny D.M."/>
            <person name="Gibbs R.A."/>
            <person name="Richards S."/>
        </authorList>
    </citation>
    <scope>NUCLEOTIDE SEQUENCE</scope>
    <source>
        <strain evidence="8">HAZT.00-mixed</strain>
        <tissue evidence="8">Whole organism</tissue>
    </source>
</reference>
<dbReference type="Pfam" id="PF00023">
    <property type="entry name" value="Ank"/>
    <property type="match status" value="3"/>
</dbReference>
<comment type="caution">
    <text evidence="8">The sequence shown here is derived from an EMBL/GenBank/DDBJ whole genome shotgun (WGS) entry which is preliminary data.</text>
</comment>
<proteinExistence type="inferred from homology"/>
<dbReference type="EMBL" id="JQDR03003013">
    <property type="protein sequence ID" value="KAA0202802.1"/>
    <property type="molecule type" value="Genomic_DNA"/>
</dbReference>
<dbReference type="SUPFAM" id="SSF48403">
    <property type="entry name" value="Ankyrin repeat"/>
    <property type="match status" value="1"/>
</dbReference>
<dbReference type="InterPro" id="IPR011990">
    <property type="entry name" value="TPR-like_helical_dom_sf"/>
</dbReference>
<keyword evidence="3" id="KW-0833">Ubl conjugation pathway</keyword>
<feature type="repeat" description="ANK" evidence="7">
    <location>
        <begin position="176"/>
        <end position="208"/>
    </location>
</feature>
<evidence type="ECO:0000256" key="7">
    <source>
        <dbReference type="PROSITE-ProRule" id="PRU00023"/>
    </source>
</evidence>
<reference evidence="8" key="1">
    <citation type="submission" date="2014-08" db="EMBL/GenBank/DDBJ databases">
        <authorList>
            <person name="Murali S."/>
            <person name="Richards S."/>
            <person name="Bandaranaike D."/>
            <person name="Bellair M."/>
            <person name="Blankenburg K."/>
            <person name="Chao H."/>
            <person name="Dinh H."/>
            <person name="Doddapaneni H."/>
            <person name="Dugan-Rocha S."/>
            <person name="Elkadiri S."/>
            <person name="Gnanaolivu R."/>
            <person name="Hughes D."/>
            <person name="Lee S."/>
            <person name="Li M."/>
            <person name="Ming W."/>
            <person name="Munidasa M."/>
            <person name="Muniz J."/>
            <person name="Nguyen L."/>
            <person name="Osuji N."/>
            <person name="Pu L.-L."/>
            <person name="Puazo M."/>
            <person name="Skinner E."/>
            <person name="Qu C."/>
            <person name="Quiroz J."/>
            <person name="Raj R."/>
            <person name="Weissenberger G."/>
            <person name="Xin Y."/>
            <person name="Zou X."/>
            <person name="Han Y."/>
            <person name="Worley K."/>
            <person name="Muzny D."/>
            <person name="Gibbs R."/>
        </authorList>
    </citation>
    <scope>NUCLEOTIDE SEQUENCE</scope>
    <source>
        <strain evidence="8">HAZT.00-mixed</strain>
        <tissue evidence="8">Whole organism</tissue>
    </source>
</reference>
<feature type="repeat" description="ANK" evidence="7">
    <location>
        <begin position="110"/>
        <end position="142"/>
    </location>
</feature>
<evidence type="ECO:0000256" key="6">
    <source>
        <dbReference type="ARBA" id="ARBA00038500"/>
    </source>
</evidence>
<keyword evidence="2" id="KW-0677">Repeat</keyword>
<dbReference type="InterPro" id="IPR002110">
    <property type="entry name" value="Ankyrin_rpt"/>
</dbReference>
<dbReference type="SMART" id="SM00248">
    <property type="entry name" value="ANK"/>
    <property type="match status" value="8"/>
</dbReference>
<keyword evidence="5 7" id="KW-0040">ANK repeat</keyword>
<accession>A0A6A0HAR6</accession>
<dbReference type="Gene3D" id="1.25.40.10">
    <property type="entry name" value="Tetratricopeptide repeat domain"/>
    <property type="match status" value="1"/>
</dbReference>
<dbReference type="PROSITE" id="PS50088">
    <property type="entry name" value="ANK_REPEAT"/>
    <property type="match status" value="7"/>
</dbReference>
<feature type="repeat" description="ANK" evidence="7">
    <location>
        <begin position="267"/>
        <end position="299"/>
    </location>
</feature>